<protein>
    <submittedName>
        <fullName evidence="4">Kynurenine formamidase</fullName>
    </submittedName>
</protein>
<dbReference type="Pfam" id="PF04199">
    <property type="entry name" value="Cyclase"/>
    <property type="match status" value="1"/>
</dbReference>
<proteinExistence type="inferred from homology"/>
<dbReference type="WBParaSite" id="PSAMB.scaffold15size126113.g399.t1">
    <property type="protein sequence ID" value="PSAMB.scaffold15size126113.g399.t1"/>
    <property type="gene ID" value="PSAMB.scaffold15size126113.g399"/>
</dbReference>
<organism evidence="3 4">
    <name type="scientific">Plectus sambesii</name>
    <dbReference type="NCBI Taxonomy" id="2011161"/>
    <lineage>
        <taxon>Eukaryota</taxon>
        <taxon>Metazoa</taxon>
        <taxon>Ecdysozoa</taxon>
        <taxon>Nematoda</taxon>
        <taxon>Chromadorea</taxon>
        <taxon>Plectida</taxon>
        <taxon>Plectina</taxon>
        <taxon>Plectoidea</taxon>
        <taxon>Plectidae</taxon>
        <taxon>Plectus</taxon>
    </lineage>
</organism>
<evidence type="ECO:0000313" key="4">
    <source>
        <dbReference type="WBParaSite" id="PSAMB.scaffold15size126113.g399.t1"/>
    </source>
</evidence>
<feature type="signal peptide" evidence="2">
    <location>
        <begin position="1"/>
        <end position="19"/>
    </location>
</feature>
<dbReference type="SUPFAM" id="SSF102198">
    <property type="entry name" value="Putative cyclase"/>
    <property type="match status" value="1"/>
</dbReference>
<dbReference type="GO" id="GO:0004061">
    <property type="term" value="F:arylformamidase activity"/>
    <property type="evidence" value="ECO:0007669"/>
    <property type="project" value="InterPro"/>
</dbReference>
<dbReference type="Proteomes" id="UP000887566">
    <property type="component" value="Unplaced"/>
</dbReference>
<evidence type="ECO:0000256" key="1">
    <source>
        <dbReference type="ARBA" id="ARBA00007865"/>
    </source>
</evidence>
<dbReference type="PANTHER" id="PTHR31118:SF12">
    <property type="entry name" value="CYCLASE-LIKE PROTEIN 2"/>
    <property type="match status" value="1"/>
</dbReference>
<feature type="chain" id="PRO_5037203018" evidence="2">
    <location>
        <begin position="20"/>
        <end position="304"/>
    </location>
</feature>
<comment type="similarity">
    <text evidence="1">Belongs to the Cyclase 1 superfamily.</text>
</comment>
<reference evidence="4" key="1">
    <citation type="submission" date="2022-11" db="UniProtKB">
        <authorList>
            <consortium name="WormBaseParasite"/>
        </authorList>
    </citation>
    <scope>IDENTIFICATION</scope>
</reference>
<dbReference type="GO" id="GO:0019441">
    <property type="term" value="P:L-tryptophan catabolic process to kynurenine"/>
    <property type="evidence" value="ECO:0007669"/>
    <property type="project" value="InterPro"/>
</dbReference>
<keyword evidence="2" id="KW-0732">Signal</keyword>
<accession>A0A914V6J3</accession>
<dbReference type="PANTHER" id="PTHR31118">
    <property type="entry name" value="CYCLASE-LIKE PROTEIN 2"/>
    <property type="match status" value="1"/>
</dbReference>
<dbReference type="InterPro" id="IPR007325">
    <property type="entry name" value="KFase/CYL"/>
</dbReference>
<name>A0A914V6J3_9BILA</name>
<sequence length="304" mass="33684">MFGQAAIFVLLFVNVVVDGFLQELENCSLLDLTHPFNDQTIEWPIPGQSSFRLEEVYKGETKHGVYISTFKYSGPEHAGTHWDAPSHFAQHGLMPEKVELSTLIGEACVVNVEGKVASNPNYQLSVNDLSEWETANGQLDNRCVLLVATGWDERYAEKSRYLGIESRSFHFPGIHPDTAQWLIDNRPVRAIGIDSMSVDYGMTPVGRFQAHQILAGANMPILESLRLLTRLPPRGATVVALPMKIEGGSGGPVRVVAFGWTGDQDPCRRDIPIVTATAASHCRISAKLLLSLFGIYYFCHSQRQ</sequence>
<keyword evidence="3" id="KW-1185">Reference proteome</keyword>
<dbReference type="Gene3D" id="3.50.30.50">
    <property type="entry name" value="Putative cyclase"/>
    <property type="match status" value="1"/>
</dbReference>
<evidence type="ECO:0000313" key="3">
    <source>
        <dbReference type="Proteomes" id="UP000887566"/>
    </source>
</evidence>
<dbReference type="InterPro" id="IPR037175">
    <property type="entry name" value="KFase_sf"/>
</dbReference>
<evidence type="ECO:0000256" key="2">
    <source>
        <dbReference type="SAM" id="SignalP"/>
    </source>
</evidence>
<dbReference type="AlphaFoldDB" id="A0A914V6J3"/>